<proteinExistence type="predicted"/>
<accession>A0ABX6TG58</accession>
<dbReference type="RefSeq" id="WP_190327212.1">
    <property type="nucleotide sequence ID" value="NZ_CP061171.1"/>
</dbReference>
<dbReference type="PANTHER" id="PTHR41244">
    <property type="entry name" value="RHAMNAN SYNTHESIS F"/>
    <property type="match status" value="1"/>
</dbReference>
<dbReference type="InterPro" id="IPR032719">
    <property type="entry name" value="WbsX"/>
</dbReference>
<gene>
    <name evidence="1" type="ORF">H9N25_21740</name>
</gene>
<dbReference type="EMBL" id="CP061171">
    <property type="protein sequence ID" value="QNR84494.1"/>
    <property type="molecule type" value="Genomic_DNA"/>
</dbReference>
<dbReference type="Proteomes" id="UP000516439">
    <property type="component" value="Chromosome"/>
</dbReference>
<reference evidence="1 2" key="1">
    <citation type="submission" date="2020-09" db="EMBL/GenBank/DDBJ databases">
        <title>Pedobacter sp. SW-16 isolated from soil near Yeocheon.</title>
        <authorList>
            <person name="Im H.S."/>
            <person name="Joung Y."/>
            <person name="Lee S.-S."/>
        </authorList>
    </citation>
    <scope>NUCLEOTIDE SEQUENCE [LARGE SCALE GENOMIC DNA]</scope>
    <source>
        <strain evidence="1 2">SW-16</strain>
    </source>
</reference>
<dbReference type="Pfam" id="PF14307">
    <property type="entry name" value="Glyco_tran_WbsX"/>
    <property type="match status" value="1"/>
</dbReference>
<evidence type="ECO:0000313" key="1">
    <source>
        <dbReference type="EMBL" id="QNR84494.1"/>
    </source>
</evidence>
<dbReference type="Gene3D" id="3.20.20.80">
    <property type="entry name" value="Glycosidases"/>
    <property type="match status" value="1"/>
</dbReference>
<organism evidence="1 2">
    <name type="scientific">Pedobacter riviphilus</name>
    <dbReference type="NCBI Taxonomy" id="2766984"/>
    <lineage>
        <taxon>Bacteria</taxon>
        <taxon>Pseudomonadati</taxon>
        <taxon>Bacteroidota</taxon>
        <taxon>Sphingobacteriia</taxon>
        <taxon>Sphingobacteriales</taxon>
        <taxon>Sphingobacteriaceae</taxon>
        <taxon>Pedobacter</taxon>
    </lineage>
</organism>
<protein>
    <submittedName>
        <fullName evidence="1">Glycoside hydrolase family 99-like domain-containing protein</fullName>
    </submittedName>
</protein>
<dbReference type="CDD" id="cd11579">
    <property type="entry name" value="Glyco_tran_WbsX"/>
    <property type="match status" value="1"/>
</dbReference>
<sequence>MQNPNSENKLKAIALYLPQFHPFKENDEWWGKGFTEWTNVTKSKPKFKGHYQPHLPTDLGYYDLRLLDTMVEQASLAKTYGVYGFCFYHYWFNGKLLMETPLEQMLKSKKPDFPFCLCWANENWTRRWDGMEADVLIKQNYGLEDDFDHIQYLMPFFKDERYIKIDGKPVYLMYRSELHPNINEAVKIWRDEAKKAGFEDLYLIRVENFKHDFDPQYHDFDASMEFAPDFSIPLQKYSKKEPVSHFLRKLLHKTAIKASGLLANKVFDYEEIVDKMTKKAPKPYKYFRSVFPSWDNSARRAKDATVFVNSSPEKFQQWVTNTASYTNEHFKGEERLFFINAWNEWAEGCHLEPDQQYGHRYLQALKNGLESNKAKP</sequence>
<name>A0ABX6TG58_9SPHI</name>
<dbReference type="PANTHER" id="PTHR41244:SF1">
    <property type="entry name" value="GLYCOSYLTRANSFERASE"/>
    <property type="match status" value="1"/>
</dbReference>
<evidence type="ECO:0000313" key="2">
    <source>
        <dbReference type="Proteomes" id="UP000516439"/>
    </source>
</evidence>
<keyword evidence="2" id="KW-1185">Reference proteome</keyword>